<dbReference type="AlphaFoldDB" id="A0A4Y2VTU0"/>
<name>A0A4Y2VTU0_ARAVE</name>
<reference evidence="1 2" key="1">
    <citation type="journal article" date="2019" name="Sci. Rep.">
        <title>Orb-weaving spider Araneus ventricosus genome elucidates the spidroin gene catalogue.</title>
        <authorList>
            <person name="Kono N."/>
            <person name="Nakamura H."/>
            <person name="Ohtoshi R."/>
            <person name="Moran D.A.P."/>
            <person name="Shinohara A."/>
            <person name="Yoshida Y."/>
            <person name="Fujiwara M."/>
            <person name="Mori M."/>
            <person name="Tomita M."/>
            <person name="Arakawa K."/>
        </authorList>
    </citation>
    <scope>NUCLEOTIDE SEQUENCE [LARGE SCALE GENOMIC DNA]</scope>
</reference>
<accession>A0A4Y2VTU0</accession>
<evidence type="ECO:0000313" key="1">
    <source>
        <dbReference type="EMBL" id="GBO27654.1"/>
    </source>
</evidence>
<comment type="caution">
    <text evidence="1">The sequence shown here is derived from an EMBL/GenBank/DDBJ whole genome shotgun (WGS) entry which is preliminary data.</text>
</comment>
<dbReference type="EMBL" id="BGPR01050679">
    <property type="protein sequence ID" value="GBO27654.1"/>
    <property type="molecule type" value="Genomic_DNA"/>
</dbReference>
<proteinExistence type="predicted"/>
<sequence>MMCGRASQQLDPDAHKRHPAQSFIYIHKSQPIACRDTEHGRRNVSETMRYIRHDLIPLPQNHISKVWMTSIRMDLTSAEIDLYWRQTTPALPTVNPPLPSCLPSVFIPEGDGSVKTVISQDKEPVRTKRRRNLNPKMPDIKRRCLALAPGCVATSRPRSAPGSIQSRRRKGKRIVIGSTIVSEETLAESLLIST</sequence>
<gene>
    <name evidence="1" type="ORF">AVEN_212377_1</name>
</gene>
<protein>
    <submittedName>
        <fullName evidence="1">Uncharacterized protein</fullName>
    </submittedName>
</protein>
<evidence type="ECO:0000313" key="2">
    <source>
        <dbReference type="Proteomes" id="UP000499080"/>
    </source>
</evidence>
<organism evidence="1 2">
    <name type="scientific">Araneus ventricosus</name>
    <name type="common">Orbweaver spider</name>
    <name type="synonym">Epeira ventricosa</name>
    <dbReference type="NCBI Taxonomy" id="182803"/>
    <lineage>
        <taxon>Eukaryota</taxon>
        <taxon>Metazoa</taxon>
        <taxon>Ecdysozoa</taxon>
        <taxon>Arthropoda</taxon>
        <taxon>Chelicerata</taxon>
        <taxon>Arachnida</taxon>
        <taxon>Araneae</taxon>
        <taxon>Araneomorphae</taxon>
        <taxon>Entelegynae</taxon>
        <taxon>Araneoidea</taxon>
        <taxon>Araneidae</taxon>
        <taxon>Araneus</taxon>
    </lineage>
</organism>
<dbReference type="Proteomes" id="UP000499080">
    <property type="component" value="Unassembled WGS sequence"/>
</dbReference>
<keyword evidence="2" id="KW-1185">Reference proteome</keyword>